<keyword evidence="2" id="KW-0813">Transport</keyword>
<evidence type="ECO:0000256" key="3">
    <source>
        <dbReference type="ARBA" id="ARBA00022692"/>
    </source>
</evidence>
<feature type="transmembrane region" description="Helical" evidence="6">
    <location>
        <begin position="206"/>
        <end position="229"/>
    </location>
</feature>
<dbReference type="GO" id="GO:0016020">
    <property type="term" value="C:membrane"/>
    <property type="evidence" value="ECO:0007669"/>
    <property type="project" value="UniProtKB-SubCell"/>
</dbReference>
<evidence type="ECO:0000313" key="8">
    <source>
        <dbReference type="Proteomes" id="UP000006755"/>
    </source>
</evidence>
<evidence type="ECO:0000313" key="7">
    <source>
        <dbReference type="EMBL" id="EKE76639.1"/>
    </source>
</evidence>
<feature type="transmembrane region" description="Helical" evidence="6">
    <location>
        <begin position="377"/>
        <end position="394"/>
    </location>
</feature>
<dbReference type="CDD" id="cd10336">
    <property type="entry name" value="SLC6sbd_Tyt1-Like"/>
    <property type="match status" value="1"/>
</dbReference>
<keyword evidence="8" id="KW-1185">Reference proteome</keyword>
<evidence type="ECO:0000256" key="1">
    <source>
        <dbReference type="ARBA" id="ARBA00004141"/>
    </source>
</evidence>
<feature type="transmembrane region" description="Helical" evidence="6">
    <location>
        <begin position="241"/>
        <end position="265"/>
    </location>
</feature>
<dbReference type="InterPro" id="IPR047218">
    <property type="entry name" value="YocR/YhdH-like"/>
</dbReference>
<dbReference type="PANTHER" id="PTHR42948">
    <property type="entry name" value="TRANSPORTER"/>
    <property type="match status" value="1"/>
</dbReference>
<dbReference type="AlphaFoldDB" id="K2K1G8"/>
<dbReference type="EMBL" id="AMRI01000004">
    <property type="protein sequence ID" value="EKE76639.1"/>
    <property type="molecule type" value="Genomic_DNA"/>
</dbReference>
<keyword evidence="3 6" id="KW-0812">Transmembrane</keyword>
<dbReference type="Proteomes" id="UP000006755">
    <property type="component" value="Unassembled WGS sequence"/>
</dbReference>
<dbReference type="NCBIfam" id="NF037979">
    <property type="entry name" value="Na_transp"/>
    <property type="match status" value="1"/>
</dbReference>
<feature type="transmembrane region" description="Helical" evidence="6">
    <location>
        <begin position="415"/>
        <end position="440"/>
    </location>
</feature>
<feature type="transmembrane region" description="Helical" evidence="6">
    <location>
        <begin position="302"/>
        <end position="326"/>
    </location>
</feature>
<keyword evidence="5 6" id="KW-0472">Membrane</keyword>
<gene>
    <name evidence="7" type="ORF">B3C1_03560</name>
</gene>
<dbReference type="PROSITE" id="PS50267">
    <property type="entry name" value="NA_NEUROTRAN_SYMP_3"/>
    <property type="match status" value="1"/>
</dbReference>
<dbReference type="STRING" id="745411.B3C1_03560"/>
<dbReference type="InterPro" id="IPR037272">
    <property type="entry name" value="SNS_sf"/>
</dbReference>
<proteinExistence type="predicted"/>
<dbReference type="Pfam" id="PF00209">
    <property type="entry name" value="SNF"/>
    <property type="match status" value="2"/>
</dbReference>
<evidence type="ECO:0000256" key="5">
    <source>
        <dbReference type="ARBA" id="ARBA00023136"/>
    </source>
</evidence>
<dbReference type="OrthoDB" id="9762833at2"/>
<dbReference type="eggNOG" id="COG0733">
    <property type="taxonomic scope" value="Bacteria"/>
</dbReference>
<dbReference type="InterPro" id="IPR000175">
    <property type="entry name" value="Na/ntran_symport"/>
</dbReference>
<feature type="transmembrane region" description="Helical" evidence="6">
    <location>
        <begin position="85"/>
        <end position="112"/>
    </location>
</feature>
<comment type="caution">
    <text evidence="7">The sequence shown here is derived from an EMBL/GenBank/DDBJ whole genome shotgun (WGS) entry which is preliminary data.</text>
</comment>
<evidence type="ECO:0000256" key="2">
    <source>
        <dbReference type="ARBA" id="ARBA00022448"/>
    </source>
</evidence>
<reference evidence="7 8" key="1">
    <citation type="journal article" date="2012" name="J. Bacteriol.">
        <title>Genome Sequence of Gallaecimonas xiamenensis Type Strain 3-C-1.</title>
        <authorList>
            <person name="Lai Q."/>
            <person name="Wang L."/>
            <person name="Wang W."/>
            <person name="Shao Z."/>
        </authorList>
    </citation>
    <scope>NUCLEOTIDE SEQUENCE [LARGE SCALE GENOMIC DNA]</scope>
    <source>
        <strain evidence="7 8">3-C-1</strain>
    </source>
</reference>
<protein>
    <submittedName>
        <fullName evidence="7">Sodium:neurotransmitter symporter</fullName>
    </submittedName>
</protein>
<dbReference type="SUPFAM" id="SSF161070">
    <property type="entry name" value="SNF-like"/>
    <property type="match status" value="1"/>
</dbReference>
<dbReference type="RefSeq" id="WP_008482968.1">
    <property type="nucleotide sequence ID" value="NZ_AMRI01000004.1"/>
</dbReference>
<dbReference type="PANTHER" id="PTHR42948:SF1">
    <property type="entry name" value="TRANSPORTER"/>
    <property type="match status" value="1"/>
</dbReference>
<evidence type="ECO:0000256" key="4">
    <source>
        <dbReference type="ARBA" id="ARBA00022989"/>
    </source>
</evidence>
<accession>K2K1G8</accession>
<feature type="transmembrane region" description="Helical" evidence="6">
    <location>
        <begin position="347"/>
        <end position="371"/>
    </location>
</feature>
<keyword evidence="4 6" id="KW-1133">Transmembrane helix</keyword>
<evidence type="ECO:0000256" key="6">
    <source>
        <dbReference type="SAM" id="Phobius"/>
    </source>
</evidence>
<feature type="transmembrane region" description="Helical" evidence="6">
    <location>
        <begin position="132"/>
        <end position="150"/>
    </location>
</feature>
<dbReference type="PRINTS" id="PR00176">
    <property type="entry name" value="NANEUSMPORT"/>
</dbReference>
<feature type="transmembrane region" description="Helical" evidence="6">
    <location>
        <begin position="165"/>
        <end position="186"/>
    </location>
</feature>
<comment type="subcellular location">
    <subcellularLocation>
        <location evidence="1">Membrane</location>
        <topology evidence="1">Multi-pass membrane protein</topology>
    </subcellularLocation>
</comment>
<feature type="transmembrane region" description="Helical" evidence="6">
    <location>
        <begin position="43"/>
        <end position="64"/>
    </location>
</feature>
<organism evidence="7 8">
    <name type="scientific">Gallaecimonas xiamenensis 3-C-1</name>
    <dbReference type="NCBI Taxonomy" id="745411"/>
    <lineage>
        <taxon>Bacteria</taxon>
        <taxon>Pseudomonadati</taxon>
        <taxon>Pseudomonadota</taxon>
        <taxon>Gammaproteobacteria</taxon>
        <taxon>Enterobacterales</taxon>
        <taxon>Gallaecimonadaceae</taxon>
        <taxon>Gallaecimonas</taxon>
    </lineage>
</organism>
<sequence>MVKTQFSSRLGFVLTAAGSAVGLGNIWGFPTQAAQHGGGAFLLLYLVLVFALAYPALVAEMAIGRRGHQEPIADLGSLAGLTGKLVGVLGLLAVSAILSFYLIVAGWLVGYMGDALLKLLGVDWPWLTEFGLGRNLALGGLFGLLTWWVVQRGLQEGIETWSRRLMPALLLVLIALAGYVLTLPGGSEGLALYLTPNPAKLLEPSLWLAATGQAFFSLSIGVCVMMVYASYLDQDASLPKLGLQVTLIDSGIAFLAGLLVIPAMYVAKAQGLAILDAKGELISSDTLVFDLFPRLFDNLGSAGLVLSLGFFLLLTLAALTSTLSMLEVPTASLVARTGASRRQASGMVLALVLVAMALICWQFQWLFGLVVKVVTQYAQPLLGLVFCLFAGWLWRRDSLLKTLAAKDETFAKSWFWRLWPGYVKLVCPLLILLVMVQSILQ</sequence>
<name>K2K1G8_9GAMM</name>